<comment type="caution">
    <text evidence="1">The sequence shown here is derived from an EMBL/GenBank/DDBJ whole genome shotgun (WGS) entry which is preliminary data.</text>
</comment>
<dbReference type="HOGENOM" id="CLU_2420594_0_0_9"/>
<evidence type="ECO:0000313" key="1">
    <source>
        <dbReference type="EMBL" id="ERI06066.1"/>
    </source>
</evidence>
<reference evidence="1 2" key="1">
    <citation type="submission" date="2013-08" db="EMBL/GenBank/DDBJ databases">
        <authorList>
            <person name="Weinstock G."/>
            <person name="Sodergren E."/>
            <person name="Wylie T."/>
            <person name="Fulton L."/>
            <person name="Fulton R."/>
            <person name="Fronick C."/>
            <person name="O'Laughlin M."/>
            <person name="Godfrey J."/>
            <person name="Miner T."/>
            <person name="Herter B."/>
            <person name="Appelbaum E."/>
            <person name="Cordes M."/>
            <person name="Lek S."/>
            <person name="Wollam A."/>
            <person name="Pepin K.H."/>
            <person name="Palsikar V.B."/>
            <person name="Mitreva M."/>
            <person name="Wilson R.K."/>
        </authorList>
    </citation>
    <scope>NUCLEOTIDE SEQUENCE [LARGE SCALE GENOMIC DNA]</scope>
    <source>
        <strain evidence="1 2">ATCC 12856</strain>
    </source>
</reference>
<dbReference type="AlphaFoldDB" id="U1Y589"/>
<sequence length="91" mass="10783">MNCKPNNKHVKKFFLFKLLFRCDQKRFLPQPGRTAKHLSKHGEGDEKPCETIYGQTKIWHNRQVSTHSFFIYYLHVRMKKKSSPSGLDGLF</sequence>
<organism evidence="1 2">
    <name type="scientific">Aneurinibacillus aneurinilyticus ATCC 12856</name>
    <dbReference type="NCBI Taxonomy" id="649747"/>
    <lineage>
        <taxon>Bacteria</taxon>
        <taxon>Bacillati</taxon>
        <taxon>Bacillota</taxon>
        <taxon>Bacilli</taxon>
        <taxon>Bacillales</taxon>
        <taxon>Paenibacillaceae</taxon>
        <taxon>Aneurinibacillus group</taxon>
        <taxon>Aneurinibacillus</taxon>
    </lineage>
</organism>
<evidence type="ECO:0000313" key="2">
    <source>
        <dbReference type="Proteomes" id="UP000016511"/>
    </source>
</evidence>
<gene>
    <name evidence="1" type="ORF">HMPREF0083_05414</name>
</gene>
<proteinExistence type="predicted"/>
<dbReference type="EMBL" id="AWSJ01000336">
    <property type="protein sequence ID" value="ERI06066.1"/>
    <property type="molecule type" value="Genomic_DNA"/>
</dbReference>
<accession>U1Y589</accession>
<dbReference type="Proteomes" id="UP000016511">
    <property type="component" value="Unassembled WGS sequence"/>
</dbReference>
<name>U1Y589_ANEAE</name>
<protein>
    <submittedName>
        <fullName evidence="1">Uncharacterized protein</fullName>
    </submittedName>
</protein>
<keyword evidence="2" id="KW-1185">Reference proteome</keyword>